<evidence type="ECO:0000256" key="7">
    <source>
        <dbReference type="SAM" id="Phobius"/>
    </source>
</evidence>
<evidence type="ECO:0000256" key="1">
    <source>
        <dbReference type="ARBA" id="ARBA00004651"/>
    </source>
</evidence>
<dbReference type="SUPFAM" id="SSF82866">
    <property type="entry name" value="Multidrug efflux transporter AcrB transmembrane domain"/>
    <property type="match status" value="2"/>
</dbReference>
<feature type="transmembrane region" description="Helical" evidence="7">
    <location>
        <begin position="367"/>
        <end position="390"/>
    </location>
</feature>
<feature type="transmembrane region" description="Helical" evidence="7">
    <location>
        <begin position="240"/>
        <end position="257"/>
    </location>
</feature>
<accession>A0A3B0XZT9</accession>
<proteinExistence type="predicted"/>
<sequence length="799" mass="89411">MAKIESLFSEWVIRYRILIIIACLSLVSYAIYKVDVPNPTTNYRVFFSSENPELTAFEELEANFSKNDNVLFVISPKDGNVYSKQTLAAIDYLSSEEQVKQGKNWKTIGAAWYIPFTTRVDSITNFRHTTASNDELKTNALVIDPKKLTAQDLIKLRKIIESEPTLVKRVVSVKGHVAAVNVTINLPGIDTKTEAPSVVKFSRKLAKEVEQKFPGVKVRLVGMVMFNNAFTEAAVNDFTTLYPLALALIIVFLVLLLRSVVATIMTLLVMIMSIMTAMGFAMKIGFPITPPVINAPIVILTVAIANSVHILVSFVAELRLGHDRITAIKESLRINITPVFLTSFTTVLGFLTMNFSDVPPFNHMGNIVAMGVAASFLYAACFLPAVLSFIPFRAKKSKSTSTARIDKFSNFIIHRRRPIFWSSLFTIIICISFLPKNVLNDVFLEYFSQKIEVRQHMDYTNKNLTGLYQVDYSVDSGKENGLNNPLFLTDVNKFVTWLRLQKHDVKHVFTFLDTLKRINKTMHNDDPAWYKLPDSNRMTAEYIMMYEGSVPQGFDPKNQVDIKMRSTRITLNLRTMSSNELIAFEQRVQEHLKQYKTIKSAIGTGPTMMFSHIGKRNIISMLMGTSIALILISFILIIAFRSVKIGLISMIPNLVPGAMAFGLWGLLDGQIGLGLSIVTGMTLGIVVDDTVHFLSKYLRARREHNANSMDAIRYAFRKVGTALITTSIVLVVGFLIVAMSAFKLNSDMGLLTSGVIILALLADFLFLPTLLMLVEGNKNEDTNDNSSSPVTKPQQFSSR</sequence>
<dbReference type="InterPro" id="IPR050545">
    <property type="entry name" value="Mycobact_MmpL"/>
</dbReference>
<feature type="region of interest" description="Disordered" evidence="6">
    <location>
        <begin position="778"/>
        <end position="799"/>
    </location>
</feature>
<organism evidence="9">
    <name type="scientific">hydrothermal vent metagenome</name>
    <dbReference type="NCBI Taxonomy" id="652676"/>
    <lineage>
        <taxon>unclassified sequences</taxon>
        <taxon>metagenomes</taxon>
        <taxon>ecological metagenomes</taxon>
    </lineage>
</organism>
<dbReference type="PROSITE" id="PS50156">
    <property type="entry name" value="SSD"/>
    <property type="match status" value="2"/>
</dbReference>
<dbReference type="AlphaFoldDB" id="A0A3B0XZT9"/>
<dbReference type="PANTHER" id="PTHR33406">
    <property type="entry name" value="MEMBRANE PROTEIN MJ1562-RELATED"/>
    <property type="match status" value="1"/>
</dbReference>
<feature type="transmembrane region" description="Helical" evidence="7">
    <location>
        <begin position="336"/>
        <end position="355"/>
    </location>
</feature>
<evidence type="ECO:0000256" key="5">
    <source>
        <dbReference type="ARBA" id="ARBA00023136"/>
    </source>
</evidence>
<feature type="compositionally biased region" description="Polar residues" evidence="6">
    <location>
        <begin position="784"/>
        <end position="799"/>
    </location>
</feature>
<keyword evidence="4 7" id="KW-1133">Transmembrane helix</keyword>
<evidence type="ECO:0000313" key="9">
    <source>
        <dbReference type="EMBL" id="VAW73915.1"/>
    </source>
</evidence>
<comment type="subcellular location">
    <subcellularLocation>
        <location evidence="1">Cell membrane</location>
        <topology evidence="1">Multi-pass membrane protein</topology>
    </subcellularLocation>
</comment>
<feature type="transmembrane region" description="Helical" evidence="7">
    <location>
        <begin position="748"/>
        <end position="774"/>
    </location>
</feature>
<evidence type="ECO:0000256" key="3">
    <source>
        <dbReference type="ARBA" id="ARBA00022692"/>
    </source>
</evidence>
<evidence type="ECO:0000256" key="4">
    <source>
        <dbReference type="ARBA" id="ARBA00022989"/>
    </source>
</evidence>
<dbReference type="InterPro" id="IPR004869">
    <property type="entry name" value="MMPL_dom"/>
</dbReference>
<dbReference type="GO" id="GO:0005886">
    <property type="term" value="C:plasma membrane"/>
    <property type="evidence" value="ECO:0007669"/>
    <property type="project" value="UniProtKB-SubCell"/>
</dbReference>
<feature type="transmembrane region" description="Helical" evidence="7">
    <location>
        <begin position="719"/>
        <end position="742"/>
    </location>
</feature>
<feature type="domain" description="SSD" evidence="8">
    <location>
        <begin position="646"/>
        <end position="773"/>
    </location>
</feature>
<feature type="domain" description="SSD" evidence="8">
    <location>
        <begin position="264"/>
        <end position="389"/>
    </location>
</feature>
<evidence type="ECO:0000256" key="6">
    <source>
        <dbReference type="SAM" id="MobiDB-lite"/>
    </source>
</evidence>
<reference evidence="9" key="1">
    <citation type="submission" date="2018-06" db="EMBL/GenBank/DDBJ databases">
        <authorList>
            <person name="Zhirakovskaya E."/>
        </authorList>
    </citation>
    <scope>NUCLEOTIDE SEQUENCE</scope>
</reference>
<feature type="transmembrane region" description="Helical" evidence="7">
    <location>
        <begin position="12"/>
        <end position="32"/>
    </location>
</feature>
<keyword evidence="5 7" id="KW-0472">Membrane</keyword>
<gene>
    <name evidence="9" type="ORF">MNBD_GAMMA12-3739</name>
</gene>
<feature type="transmembrane region" description="Helical" evidence="7">
    <location>
        <begin position="618"/>
        <end position="640"/>
    </location>
</feature>
<feature type="transmembrane region" description="Helical" evidence="7">
    <location>
        <begin position="418"/>
        <end position="435"/>
    </location>
</feature>
<dbReference type="Gene3D" id="1.20.1640.10">
    <property type="entry name" value="Multidrug efflux transporter AcrB transmembrane domain"/>
    <property type="match status" value="2"/>
</dbReference>
<feature type="transmembrane region" description="Helical" evidence="7">
    <location>
        <begin position="264"/>
        <end position="286"/>
    </location>
</feature>
<dbReference type="InterPro" id="IPR000731">
    <property type="entry name" value="SSD"/>
</dbReference>
<dbReference type="Pfam" id="PF03176">
    <property type="entry name" value="MMPL"/>
    <property type="match status" value="2"/>
</dbReference>
<name>A0A3B0XZT9_9ZZZZ</name>
<dbReference type="EMBL" id="UOFL01000049">
    <property type="protein sequence ID" value="VAW73915.1"/>
    <property type="molecule type" value="Genomic_DNA"/>
</dbReference>
<protein>
    <submittedName>
        <fullName evidence="9">Predicted exporter of the RND superfamily</fullName>
    </submittedName>
</protein>
<feature type="transmembrane region" description="Helical" evidence="7">
    <location>
        <begin position="647"/>
        <end position="667"/>
    </location>
</feature>
<keyword evidence="3 7" id="KW-0812">Transmembrane</keyword>
<keyword evidence="2" id="KW-1003">Cell membrane</keyword>
<evidence type="ECO:0000259" key="8">
    <source>
        <dbReference type="PROSITE" id="PS50156"/>
    </source>
</evidence>
<dbReference type="PANTHER" id="PTHR33406:SF12">
    <property type="entry name" value="BLR2997 PROTEIN"/>
    <property type="match status" value="1"/>
</dbReference>
<feature type="transmembrane region" description="Helical" evidence="7">
    <location>
        <begin position="673"/>
        <end position="698"/>
    </location>
</feature>
<evidence type="ECO:0000256" key="2">
    <source>
        <dbReference type="ARBA" id="ARBA00022475"/>
    </source>
</evidence>
<feature type="transmembrane region" description="Helical" evidence="7">
    <location>
        <begin position="292"/>
        <end position="315"/>
    </location>
</feature>